<dbReference type="SUPFAM" id="SSF54427">
    <property type="entry name" value="NTF2-like"/>
    <property type="match status" value="1"/>
</dbReference>
<evidence type="ECO:0000313" key="3">
    <source>
        <dbReference type="Proteomes" id="UP000587396"/>
    </source>
</evidence>
<proteinExistence type="predicted"/>
<dbReference type="Proteomes" id="UP000587396">
    <property type="component" value="Unassembled WGS sequence"/>
</dbReference>
<organism evidence="2 3">
    <name type="scientific">Gordonibacter massiliensis</name>
    <name type="common">ex Traore et al. 2017</name>
    <dbReference type="NCBI Taxonomy" id="1841863"/>
    <lineage>
        <taxon>Bacteria</taxon>
        <taxon>Bacillati</taxon>
        <taxon>Actinomycetota</taxon>
        <taxon>Coriobacteriia</taxon>
        <taxon>Eggerthellales</taxon>
        <taxon>Eggerthellaceae</taxon>
        <taxon>Gordonibacter</taxon>
    </lineage>
</organism>
<dbReference type="GO" id="GO:0000156">
    <property type="term" value="F:phosphorelay response regulator activity"/>
    <property type="evidence" value="ECO:0007669"/>
    <property type="project" value="InterPro"/>
</dbReference>
<dbReference type="PANTHER" id="PTHR37299:SF1">
    <property type="entry name" value="STAGE 0 SPORULATION PROTEIN A HOMOLOG"/>
    <property type="match status" value="1"/>
</dbReference>
<dbReference type="PANTHER" id="PTHR37299">
    <property type="entry name" value="TRANSCRIPTIONAL REGULATOR-RELATED"/>
    <property type="match status" value="1"/>
</dbReference>
<dbReference type="GO" id="GO:0003677">
    <property type="term" value="F:DNA binding"/>
    <property type="evidence" value="ECO:0007669"/>
    <property type="project" value="InterPro"/>
</dbReference>
<dbReference type="Pfam" id="PF04397">
    <property type="entry name" value="LytTR"/>
    <property type="match status" value="1"/>
</dbReference>
<dbReference type="InterPro" id="IPR046947">
    <property type="entry name" value="LytR-like"/>
</dbReference>
<sequence>MDAAMAHMADDIVWLGPFSLQTASSLKDMKEILRAEYDTRLALADEQWIAKRRGSVWIASAIYTVLVKSHDGRRNLPFTQHATYVWAPTPDGPRIVHLHVSNTTDANEAFPQLAENENALNYLLDHFETLSASESKMEFRDVEGKMHFLHPDEICCVMAEGPRCRVRHSQGSFLMRTSMGELEQKFADRGFLRTHRSCLANMSRAREVARFQLVLDDGTACPVAEKRYRDIKLFIEASA</sequence>
<dbReference type="Gene3D" id="3.10.450.50">
    <property type="match status" value="1"/>
</dbReference>
<feature type="domain" description="HTH LytTR-type" evidence="1">
    <location>
        <begin position="137"/>
        <end position="237"/>
    </location>
</feature>
<comment type="caution">
    <text evidence="2">The sequence shown here is derived from an EMBL/GenBank/DDBJ whole genome shotgun (WGS) entry which is preliminary data.</text>
</comment>
<dbReference type="InterPro" id="IPR032710">
    <property type="entry name" value="NTF2-like_dom_sf"/>
</dbReference>
<protein>
    <submittedName>
        <fullName evidence="2">LytTR family transcriptional regulator</fullName>
    </submittedName>
</protein>
<dbReference type="InterPro" id="IPR007492">
    <property type="entry name" value="LytTR_DNA-bd_dom"/>
</dbReference>
<name>A0A842JFL1_9ACTN</name>
<dbReference type="PROSITE" id="PS50930">
    <property type="entry name" value="HTH_LYTTR"/>
    <property type="match status" value="1"/>
</dbReference>
<evidence type="ECO:0000313" key="2">
    <source>
        <dbReference type="EMBL" id="MBC2888109.1"/>
    </source>
</evidence>
<dbReference type="EMBL" id="JACMSE010000001">
    <property type="protein sequence ID" value="MBC2888109.1"/>
    <property type="molecule type" value="Genomic_DNA"/>
</dbReference>
<keyword evidence="3" id="KW-1185">Reference proteome</keyword>
<accession>A0A842JFL1</accession>
<dbReference type="Gene3D" id="2.40.50.1020">
    <property type="entry name" value="LytTr DNA-binding domain"/>
    <property type="match status" value="1"/>
</dbReference>
<reference evidence="2 3" key="1">
    <citation type="submission" date="2020-08" db="EMBL/GenBank/DDBJ databases">
        <authorList>
            <person name="Liu C."/>
            <person name="Sun Q."/>
        </authorList>
    </citation>
    <scope>NUCLEOTIDE SEQUENCE [LARGE SCALE GENOMIC DNA]</scope>
    <source>
        <strain evidence="2 3">N22</strain>
    </source>
</reference>
<evidence type="ECO:0000259" key="1">
    <source>
        <dbReference type="PROSITE" id="PS50930"/>
    </source>
</evidence>
<dbReference type="AlphaFoldDB" id="A0A842JFL1"/>
<dbReference type="SMART" id="SM00850">
    <property type="entry name" value="LytTR"/>
    <property type="match status" value="1"/>
</dbReference>
<gene>
    <name evidence="2" type="ORF">H7313_01915</name>
</gene>